<feature type="region of interest" description="Disordered" evidence="1">
    <location>
        <begin position="273"/>
        <end position="312"/>
    </location>
</feature>
<feature type="domain" description="DUF4097" evidence="2">
    <location>
        <begin position="119"/>
        <end position="231"/>
    </location>
</feature>
<evidence type="ECO:0000313" key="3">
    <source>
        <dbReference type="EMBL" id="MEW2360521.1"/>
    </source>
</evidence>
<dbReference type="Proteomes" id="UP001553843">
    <property type="component" value="Unassembled WGS sequence"/>
</dbReference>
<dbReference type="InterPro" id="IPR025164">
    <property type="entry name" value="Toastrack_DUF4097"/>
</dbReference>
<evidence type="ECO:0000313" key="4">
    <source>
        <dbReference type="Proteomes" id="UP001553843"/>
    </source>
</evidence>
<dbReference type="RefSeq" id="WP_359777010.1">
    <property type="nucleotide sequence ID" value="NZ_JBEYRR010000003.1"/>
</dbReference>
<evidence type="ECO:0000259" key="2">
    <source>
        <dbReference type="Pfam" id="PF13349"/>
    </source>
</evidence>
<comment type="caution">
    <text evidence="3">The sequence shown here is derived from an EMBL/GenBank/DDBJ whole genome shotgun (WGS) entry which is preliminary data.</text>
</comment>
<name>A0ABV3LM33_9ACTN</name>
<gene>
    <name evidence="3" type="ORF">AB0887_00910</name>
</gene>
<protein>
    <recommendedName>
        <fullName evidence="2">DUF4097 domain-containing protein</fullName>
    </recommendedName>
</protein>
<feature type="compositionally biased region" description="Low complexity" evidence="1">
    <location>
        <begin position="287"/>
        <end position="296"/>
    </location>
</feature>
<dbReference type="EMBL" id="JBEYRS010000001">
    <property type="protein sequence ID" value="MEW2360521.1"/>
    <property type="molecule type" value="Genomic_DNA"/>
</dbReference>
<accession>A0ABV3LM33</accession>
<keyword evidence="4" id="KW-1185">Reference proteome</keyword>
<proteinExistence type="predicted"/>
<reference evidence="3 4" key="1">
    <citation type="submission" date="2024-06" db="EMBL/GenBank/DDBJ databases">
        <title>The Natural Products Discovery Center: Release of the First 8490 Sequenced Strains for Exploring Actinobacteria Biosynthetic Diversity.</title>
        <authorList>
            <person name="Kalkreuter E."/>
            <person name="Kautsar S.A."/>
            <person name="Yang D."/>
            <person name="Bader C.D."/>
            <person name="Teijaro C.N."/>
            <person name="Fluegel L."/>
            <person name="Davis C.M."/>
            <person name="Simpson J.R."/>
            <person name="Lauterbach L."/>
            <person name="Steele A.D."/>
            <person name="Gui C."/>
            <person name="Meng S."/>
            <person name="Li G."/>
            <person name="Viehrig K."/>
            <person name="Ye F."/>
            <person name="Su P."/>
            <person name="Kiefer A.F."/>
            <person name="Nichols A."/>
            <person name="Cepeda A.J."/>
            <person name="Yan W."/>
            <person name="Fan B."/>
            <person name="Jiang Y."/>
            <person name="Adhikari A."/>
            <person name="Zheng C.-J."/>
            <person name="Schuster L."/>
            <person name="Cowan T.M."/>
            <person name="Smanski M.J."/>
            <person name="Chevrette M.G."/>
            <person name="De Carvalho L.P.S."/>
            <person name="Shen B."/>
        </authorList>
    </citation>
    <scope>NUCLEOTIDE SEQUENCE [LARGE SCALE GENOMIC DNA]</scope>
    <source>
        <strain evidence="3 4">NPDC047833</strain>
    </source>
</reference>
<organism evidence="3 4">
    <name type="scientific">Streptomyces huasconensis</name>
    <dbReference type="NCBI Taxonomy" id="1854574"/>
    <lineage>
        <taxon>Bacteria</taxon>
        <taxon>Bacillati</taxon>
        <taxon>Actinomycetota</taxon>
        <taxon>Actinomycetes</taxon>
        <taxon>Kitasatosporales</taxon>
        <taxon>Streptomycetaceae</taxon>
        <taxon>Streptomyces</taxon>
    </lineage>
</organism>
<evidence type="ECO:0000256" key="1">
    <source>
        <dbReference type="SAM" id="MobiDB-lite"/>
    </source>
</evidence>
<dbReference type="Pfam" id="PF13349">
    <property type="entry name" value="DUF4097"/>
    <property type="match status" value="1"/>
</dbReference>
<sequence length="312" mass="32204">MSEWSVAEPRKLTFDAPVTALHVRLVNGMVHVVGTDEDTARLEVSEIEGPPLTVTQKDGVLSVAYDDLPWKGFRKLKGLAQKGWWHRAVVSLAVPAGARVEVGAIGAGAMVSGIEGPVEVRSVTGDMTLVGLTGPVSAETMSGGVEAQGVCGDLGFRSVSGDLTMVEAAGASVRADSVSGALIVDLTPTDTPVDLALTNISGEIAVRLPHPADTEVEVETTAGAVSSAFEELRVSGGAQGWGWGTKRVTGRLGAGGGSLRATTVSGAIALLRRPPMEEDPYDEVPLDVAPSDSPDADVPPQPHAAPTHKKVL</sequence>